<evidence type="ECO:0000256" key="2">
    <source>
        <dbReference type="ARBA" id="ARBA00004651"/>
    </source>
</evidence>
<feature type="transmembrane region" description="Helical" evidence="19">
    <location>
        <begin position="78"/>
        <end position="97"/>
    </location>
</feature>
<dbReference type="UniPathway" id="UPA00557">
    <property type="reaction ID" value="UER00614"/>
</dbReference>
<comment type="pathway">
    <text evidence="3 18">Phospholipid metabolism; CDP-diacylglycerol biosynthesis; CDP-diacylglycerol from sn-glycerol 3-phosphate: step 3/3.</text>
</comment>
<dbReference type="PROSITE" id="PS01315">
    <property type="entry name" value="CDS"/>
    <property type="match status" value="1"/>
</dbReference>
<reference evidence="21" key="1">
    <citation type="submission" date="2017-08" db="EMBL/GenBank/DDBJ databases">
        <authorList>
            <person name="Huang Z."/>
        </authorList>
    </citation>
    <scope>NUCLEOTIDE SEQUENCE [LARGE SCALE GENOMIC DNA]</scope>
    <source>
        <strain evidence="21">SA5d-4</strain>
    </source>
</reference>
<keyword evidence="21" id="KW-1185">Reference proteome</keyword>
<accession>A0A263BY06</accession>
<comment type="similarity">
    <text evidence="5 18">Belongs to the CDS family.</text>
</comment>
<keyword evidence="14" id="KW-0443">Lipid metabolism</keyword>
<evidence type="ECO:0000256" key="3">
    <source>
        <dbReference type="ARBA" id="ARBA00005119"/>
    </source>
</evidence>
<evidence type="ECO:0000256" key="5">
    <source>
        <dbReference type="ARBA" id="ARBA00010185"/>
    </source>
</evidence>
<evidence type="ECO:0000256" key="8">
    <source>
        <dbReference type="ARBA" id="ARBA00022475"/>
    </source>
</evidence>
<evidence type="ECO:0000256" key="7">
    <source>
        <dbReference type="ARBA" id="ARBA00019373"/>
    </source>
</evidence>
<dbReference type="GO" id="GO:0016024">
    <property type="term" value="P:CDP-diacylglycerol biosynthetic process"/>
    <property type="evidence" value="ECO:0007669"/>
    <property type="project" value="UniProtKB-UniPathway"/>
</dbReference>
<organism evidence="20 21">
    <name type="scientific">Lottiidibacillus patelloidae</name>
    <dbReference type="NCBI Taxonomy" id="2670334"/>
    <lineage>
        <taxon>Bacteria</taxon>
        <taxon>Bacillati</taxon>
        <taxon>Bacillota</taxon>
        <taxon>Bacilli</taxon>
        <taxon>Bacillales</taxon>
        <taxon>Bacillaceae</taxon>
        <taxon>Lottiidibacillus</taxon>
    </lineage>
</organism>
<evidence type="ECO:0000256" key="18">
    <source>
        <dbReference type="RuleBase" id="RU003938"/>
    </source>
</evidence>
<dbReference type="EC" id="2.7.7.41" evidence="6 18"/>
<evidence type="ECO:0000256" key="14">
    <source>
        <dbReference type="ARBA" id="ARBA00023098"/>
    </source>
</evidence>
<evidence type="ECO:0000256" key="12">
    <source>
        <dbReference type="ARBA" id="ARBA00022695"/>
    </source>
</evidence>
<name>A0A263BY06_9BACI</name>
<dbReference type="GO" id="GO:0005886">
    <property type="term" value="C:plasma membrane"/>
    <property type="evidence" value="ECO:0007669"/>
    <property type="project" value="UniProtKB-SubCell"/>
</dbReference>
<dbReference type="Proteomes" id="UP000217083">
    <property type="component" value="Unassembled WGS sequence"/>
</dbReference>
<sequence length="263" mass="28581">MKQRVLTGIIAGAAFIALTVLGGYPFAILVCLMAIIGLKELLAMKKKSIFSLSGLISVLILLVLVIPNDYFSQLDLHLNVFNIVVIGTLALLIITVLSKNEYTFEDAAVSLLTILYVGYGFHAFLDVRLNENGLPMLFFILFMIWATDSGAYFVGKSLGKTKLWPAISPNKTIEGSLGGVFAAVIVAVVFQMIQPLFDSMAYVLVIAIIVGVSGQLGDLIQSAFKRYYGVKDSGTLLPGHGGILDRFDSTIFVFSLLYVLQLI</sequence>
<keyword evidence="15 19" id="KW-0472">Membrane</keyword>
<feature type="transmembrane region" description="Helical" evidence="19">
    <location>
        <begin position="104"/>
        <end position="124"/>
    </location>
</feature>
<keyword evidence="13 19" id="KW-1133">Transmembrane helix</keyword>
<comment type="subcellular location">
    <subcellularLocation>
        <location evidence="2">Cell membrane</location>
        <topology evidence="2">Multi-pass membrane protein</topology>
    </subcellularLocation>
</comment>
<feature type="transmembrane region" description="Helical" evidence="19">
    <location>
        <begin position="199"/>
        <end position="217"/>
    </location>
</feature>
<evidence type="ECO:0000313" key="21">
    <source>
        <dbReference type="Proteomes" id="UP000217083"/>
    </source>
</evidence>
<dbReference type="EMBL" id="NPIA01000001">
    <property type="protein sequence ID" value="OZM58605.1"/>
    <property type="molecule type" value="Genomic_DNA"/>
</dbReference>
<keyword evidence="17" id="KW-1208">Phospholipid metabolism</keyword>
<feature type="transmembrane region" description="Helical" evidence="19">
    <location>
        <begin position="175"/>
        <end position="193"/>
    </location>
</feature>
<keyword evidence="16" id="KW-0594">Phospholipid biosynthesis</keyword>
<reference evidence="20 21" key="2">
    <citation type="submission" date="2017-09" db="EMBL/GenBank/DDBJ databases">
        <title>Bacillus patelloidae sp. nov., isolated from the intestinal tract of a marine limpet.</title>
        <authorList>
            <person name="Liu R."/>
            <person name="Dong C."/>
            <person name="Shao Z."/>
        </authorList>
    </citation>
    <scope>NUCLEOTIDE SEQUENCE [LARGE SCALE GENOMIC DNA]</scope>
    <source>
        <strain evidence="20 21">SA5d-4</strain>
    </source>
</reference>
<evidence type="ECO:0000256" key="10">
    <source>
        <dbReference type="ARBA" id="ARBA00022679"/>
    </source>
</evidence>
<evidence type="ECO:0000313" key="20">
    <source>
        <dbReference type="EMBL" id="OZM58605.1"/>
    </source>
</evidence>
<feature type="transmembrane region" description="Helical" evidence="19">
    <location>
        <begin position="6"/>
        <end position="36"/>
    </location>
</feature>
<dbReference type="GO" id="GO:0004605">
    <property type="term" value="F:phosphatidate cytidylyltransferase activity"/>
    <property type="evidence" value="ECO:0007669"/>
    <property type="project" value="UniProtKB-EC"/>
</dbReference>
<proteinExistence type="inferred from homology"/>
<dbReference type="InterPro" id="IPR000374">
    <property type="entry name" value="PC_trans"/>
</dbReference>
<gene>
    <name evidence="20" type="ORF">CIB95_03280</name>
</gene>
<comment type="catalytic activity">
    <reaction evidence="1 18">
        <text>a 1,2-diacyl-sn-glycero-3-phosphate + CTP + H(+) = a CDP-1,2-diacyl-sn-glycerol + diphosphate</text>
        <dbReference type="Rhea" id="RHEA:16229"/>
        <dbReference type="ChEBI" id="CHEBI:15378"/>
        <dbReference type="ChEBI" id="CHEBI:33019"/>
        <dbReference type="ChEBI" id="CHEBI:37563"/>
        <dbReference type="ChEBI" id="CHEBI:58332"/>
        <dbReference type="ChEBI" id="CHEBI:58608"/>
        <dbReference type="EC" id="2.7.7.41"/>
    </reaction>
</comment>
<evidence type="ECO:0000256" key="4">
    <source>
        <dbReference type="ARBA" id="ARBA00005189"/>
    </source>
</evidence>
<dbReference type="RefSeq" id="WP_094921742.1">
    <property type="nucleotide sequence ID" value="NZ_NPIA01000001.1"/>
</dbReference>
<keyword evidence="10 18" id="KW-0808">Transferase</keyword>
<evidence type="ECO:0000256" key="13">
    <source>
        <dbReference type="ARBA" id="ARBA00022989"/>
    </source>
</evidence>
<dbReference type="PANTHER" id="PTHR46382:SF1">
    <property type="entry name" value="PHOSPHATIDATE CYTIDYLYLTRANSFERASE"/>
    <property type="match status" value="1"/>
</dbReference>
<keyword evidence="12 18" id="KW-0548">Nucleotidyltransferase</keyword>
<keyword evidence="8" id="KW-1003">Cell membrane</keyword>
<evidence type="ECO:0000256" key="17">
    <source>
        <dbReference type="ARBA" id="ARBA00023264"/>
    </source>
</evidence>
<evidence type="ECO:0000256" key="6">
    <source>
        <dbReference type="ARBA" id="ARBA00012487"/>
    </source>
</evidence>
<evidence type="ECO:0000256" key="11">
    <source>
        <dbReference type="ARBA" id="ARBA00022692"/>
    </source>
</evidence>
<keyword evidence="9" id="KW-0444">Lipid biosynthesis</keyword>
<feature type="transmembrane region" description="Helical" evidence="19">
    <location>
        <begin position="136"/>
        <end position="154"/>
    </location>
</feature>
<evidence type="ECO:0000256" key="19">
    <source>
        <dbReference type="SAM" id="Phobius"/>
    </source>
</evidence>
<dbReference type="Pfam" id="PF01148">
    <property type="entry name" value="CTP_transf_1"/>
    <property type="match status" value="1"/>
</dbReference>
<evidence type="ECO:0000256" key="16">
    <source>
        <dbReference type="ARBA" id="ARBA00023209"/>
    </source>
</evidence>
<evidence type="ECO:0000256" key="1">
    <source>
        <dbReference type="ARBA" id="ARBA00001698"/>
    </source>
</evidence>
<evidence type="ECO:0000256" key="15">
    <source>
        <dbReference type="ARBA" id="ARBA00023136"/>
    </source>
</evidence>
<protein>
    <recommendedName>
        <fullName evidence="7 18">Phosphatidate cytidylyltransferase</fullName>
        <ecNumber evidence="6 18">2.7.7.41</ecNumber>
    </recommendedName>
</protein>
<dbReference type="PANTHER" id="PTHR46382">
    <property type="entry name" value="PHOSPHATIDATE CYTIDYLYLTRANSFERASE"/>
    <property type="match status" value="1"/>
</dbReference>
<evidence type="ECO:0000256" key="9">
    <source>
        <dbReference type="ARBA" id="ARBA00022516"/>
    </source>
</evidence>
<feature type="transmembrane region" description="Helical" evidence="19">
    <location>
        <begin position="48"/>
        <end position="66"/>
    </location>
</feature>
<comment type="pathway">
    <text evidence="4">Lipid metabolism.</text>
</comment>
<keyword evidence="11 18" id="KW-0812">Transmembrane</keyword>
<comment type="caution">
    <text evidence="20">The sequence shown here is derived from an EMBL/GenBank/DDBJ whole genome shotgun (WGS) entry which is preliminary data.</text>
</comment>
<dbReference type="AlphaFoldDB" id="A0A263BY06"/>